<dbReference type="AlphaFoldDB" id="A0AB36NXJ0"/>
<evidence type="ECO:0000256" key="1">
    <source>
        <dbReference type="ARBA" id="ARBA00006525"/>
    </source>
</evidence>
<dbReference type="GO" id="GO:0009294">
    <property type="term" value="P:DNA-mediated transformation"/>
    <property type="evidence" value="ECO:0007669"/>
    <property type="project" value="InterPro"/>
</dbReference>
<comment type="caution">
    <text evidence="4">The sequence shown here is derived from an EMBL/GenBank/DDBJ whole genome shotgun (WGS) entry which is preliminary data.</text>
</comment>
<dbReference type="PANTHER" id="PTHR43022:SF1">
    <property type="entry name" value="PROTEIN SMF"/>
    <property type="match status" value="1"/>
</dbReference>
<feature type="domain" description="Smf/DprA SLOG" evidence="2">
    <location>
        <begin position="81"/>
        <end position="290"/>
    </location>
</feature>
<proteinExistence type="inferred from homology"/>
<dbReference type="InterPro" id="IPR010994">
    <property type="entry name" value="RuvA_2-like"/>
</dbReference>
<evidence type="ECO:0000313" key="4">
    <source>
        <dbReference type="EMBL" id="OXB02676.1"/>
    </source>
</evidence>
<evidence type="ECO:0000313" key="5">
    <source>
        <dbReference type="EMBL" id="SHL95204.1"/>
    </source>
</evidence>
<dbReference type="Gene3D" id="3.40.50.450">
    <property type="match status" value="1"/>
</dbReference>
<sequence length="366" mass="40888">MSEQDLFYLLALLKVEGVGDIMAKKLLTHFGKAETVFTTKTNQIAAIDGVGAVLLKNLKDKSIFEKASKELDFIKSNDIKVSFFQDENYPERLKHCFDSPVLIFSAGNMNLKNKRTISIVGTRQITSYGTDFCRKLIEDLAPLDPVIVSGFAYGVDIVAHQIAMENNLQTIGVLAHGLNQIYPKTHKKYVAKMEENGGFITEFWSSSNPDKENFVRRNRIVAGMTEATIVIESADKGGSLITANLANDYNRDVFAVPGRVTDKYSQGCNDLIKTQKANVLSSAADLIYMLNWDIEKKVKSIQKSLFVDLEPDEQKVYDFLIKNGKELLDIIALQCDFPIFKISGVLLNMELKGVIRPLPGKLFEAI</sequence>
<gene>
    <name evidence="4" type="ORF">B0A72_15960</name>
    <name evidence="5" type="ORF">SAMN05444387_1527</name>
</gene>
<reference evidence="4 7" key="1">
    <citation type="submission" date="2016-11" db="EMBL/GenBank/DDBJ databases">
        <title>Whole genomes of Flavobacteriaceae.</title>
        <authorList>
            <person name="Stine C."/>
            <person name="Li C."/>
            <person name="Tadesse D."/>
        </authorList>
    </citation>
    <scope>NUCLEOTIDE SEQUENCE [LARGE SCALE GENOMIC DNA]</scope>
    <source>
        <strain evidence="4 7">ATCC 19366</strain>
    </source>
</reference>
<dbReference type="InterPro" id="IPR041614">
    <property type="entry name" value="DprA_WH"/>
</dbReference>
<dbReference type="SUPFAM" id="SSF47781">
    <property type="entry name" value="RuvA domain 2-like"/>
    <property type="match status" value="1"/>
</dbReference>
<dbReference type="Proteomes" id="UP000198431">
    <property type="component" value="Unassembled WGS sequence"/>
</dbReference>
<name>A0AB36NXJ0_9FLAO</name>
<dbReference type="Pfam" id="PF02481">
    <property type="entry name" value="DNA_processg_A"/>
    <property type="match status" value="1"/>
</dbReference>
<reference evidence="5 6" key="2">
    <citation type="submission" date="2016-11" db="EMBL/GenBank/DDBJ databases">
        <authorList>
            <person name="Varghese N."/>
            <person name="Submissions S."/>
        </authorList>
    </citation>
    <scope>NUCLEOTIDE SEQUENCE [LARGE SCALE GENOMIC DNA]</scope>
    <source>
        <strain evidence="5 6">DSM 6368</strain>
    </source>
</reference>
<dbReference type="EMBL" id="FRBX01000002">
    <property type="protein sequence ID" value="SHL95204.1"/>
    <property type="molecule type" value="Genomic_DNA"/>
</dbReference>
<evidence type="ECO:0000313" key="6">
    <source>
        <dbReference type="Proteomes" id="UP000184216"/>
    </source>
</evidence>
<feature type="domain" description="DprA winged helix" evidence="3">
    <location>
        <begin position="309"/>
        <end position="361"/>
    </location>
</feature>
<dbReference type="InterPro" id="IPR057666">
    <property type="entry name" value="DrpA_SLOG"/>
</dbReference>
<evidence type="ECO:0000259" key="2">
    <source>
        <dbReference type="Pfam" id="PF02481"/>
    </source>
</evidence>
<protein>
    <submittedName>
        <fullName evidence="5">DNA processing protein</fullName>
    </submittedName>
    <submittedName>
        <fullName evidence="4">DNA protecting protein DprA</fullName>
    </submittedName>
</protein>
<dbReference type="PANTHER" id="PTHR43022">
    <property type="entry name" value="PROTEIN SMF"/>
    <property type="match status" value="1"/>
</dbReference>
<dbReference type="Proteomes" id="UP000184216">
    <property type="component" value="Unassembled WGS sequence"/>
</dbReference>
<dbReference type="Pfam" id="PF17782">
    <property type="entry name" value="WHD_DprA"/>
    <property type="match status" value="1"/>
</dbReference>
<accession>A0AB36NXJ0</accession>
<evidence type="ECO:0000259" key="3">
    <source>
        <dbReference type="Pfam" id="PF17782"/>
    </source>
</evidence>
<dbReference type="EMBL" id="MUHB01000016">
    <property type="protein sequence ID" value="OXB02676.1"/>
    <property type="molecule type" value="Genomic_DNA"/>
</dbReference>
<keyword evidence="6" id="KW-1185">Reference proteome</keyword>
<dbReference type="NCBIfam" id="TIGR00732">
    <property type="entry name" value="dprA"/>
    <property type="match status" value="1"/>
</dbReference>
<evidence type="ECO:0000313" key="7">
    <source>
        <dbReference type="Proteomes" id="UP000198431"/>
    </source>
</evidence>
<comment type="similarity">
    <text evidence="1">Belongs to the DprA/Smf family.</text>
</comment>
<organism evidence="4 7">
    <name type="scientific">Flavobacterium pectinovorum</name>
    <dbReference type="NCBI Taxonomy" id="29533"/>
    <lineage>
        <taxon>Bacteria</taxon>
        <taxon>Pseudomonadati</taxon>
        <taxon>Bacteroidota</taxon>
        <taxon>Flavobacteriia</taxon>
        <taxon>Flavobacteriales</taxon>
        <taxon>Flavobacteriaceae</taxon>
        <taxon>Flavobacterium</taxon>
    </lineage>
</organism>
<dbReference type="RefSeq" id="WP_073394425.1">
    <property type="nucleotide sequence ID" value="NZ_CP130042.1"/>
</dbReference>
<dbReference type="InterPro" id="IPR003488">
    <property type="entry name" value="DprA"/>
</dbReference>
<dbReference type="SUPFAM" id="SSF102405">
    <property type="entry name" value="MCP/YpsA-like"/>
    <property type="match status" value="1"/>
</dbReference>